<dbReference type="PANTHER" id="PTHR43415:SF3">
    <property type="entry name" value="GNAT-FAMILY ACETYLTRANSFERASE"/>
    <property type="match status" value="1"/>
</dbReference>
<keyword evidence="3" id="KW-1185">Reference proteome</keyword>
<sequence>MIQESLFFTSKTGQKIEIRTPRESEAQMTLDMMIEVAAHSPYILSTPERFRQKTLENQLKWFQDSATSDSDIILAAFHDSKMVGLCNGHSYKDIKRKHRAGLGVSIHQDYRGCGLGMKLMSTLIENMKRFNHVTIIELDVMTNNSAAVKMYEKLGFKKAGTFPNAYILPSGEASDNLTMYLEA</sequence>
<dbReference type="InterPro" id="IPR016181">
    <property type="entry name" value="Acyl_CoA_acyltransferase"/>
</dbReference>
<dbReference type="SUPFAM" id="SSF55729">
    <property type="entry name" value="Acyl-CoA N-acyltransferases (Nat)"/>
    <property type="match status" value="1"/>
</dbReference>
<evidence type="ECO:0000259" key="1">
    <source>
        <dbReference type="PROSITE" id="PS51186"/>
    </source>
</evidence>
<accession>A0A150WJE3</accession>
<organism evidence="2 3">
    <name type="scientific">Bdellovibrio bacteriovorus</name>
    <dbReference type="NCBI Taxonomy" id="959"/>
    <lineage>
        <taxon>Bacteria</taxon>
        <taxon>Pseudomonadati</taxon>
        <taxon>Bdellovibrionota</taxon>
        <taxon>Bdellovibrionia</taxon>
        <taxon>Bdellovibrionales</taxon>
        <taxon>Pseudobdellovibrionaceae</taxon>
        <taxon>Bdellovibrio</taxon>
    </lineage>
</organism>
<feature type="domain" description="N-acetyltransferase" evidence="1">
    <location>
        <begin position="16"/>
        <end position="183"/>
    </location>
</feature>
<dbReference type="InterPro" id="IPR000182">
    <property type="entry name" value="GNAT_dom"/>
</dbReference>
<evidence type="ECO:0000313" key="2">
    <source>
        <dbReference type="EMBL" id="KYG63879.1"/>
    </source>
</evidence>
<name>A0A150WJE3_BDEBC</name>
<dbReference type="Gene3D" id="3.40.630.30">
    <property type="match status" value="1"/>
</dbReference>
<evidence type="ECO:0000313" key="3">
    <source>
        <dbReference type="Proteomes" id="UP000075320"/>
    </source>
</evidence>
<proteinExistence type="predicted"/>
<dbReference type="AlphaFoldDB" id="A0A150WJE3"/>
<dbReference type="EMBL" id="LUKE01000003">
    <property type="protein sequence ID" value="KYG63879.1"/>
    <property type="molecule type" value="Genomic_DNA"/>
</dbReference>
<protein>
    <recommendedName>
        <fullName evidence="1">N-acetyltransferase domain-containing protein</fullName>
    </recommendedName>
</protein>
<comment type="caution">
    <text evidence="2">The sequence shown here is derived from an EMBL/GenBank/DDBJ whole genome shotgun (WGS) entry which is preliminary data.</text>
</comment>
<dbReference type="Proteomes" id="UP000075320">
    <property type="component" value="Unassembled WGS sequence"/>
</dbReference>
<dbReference type="PROSITE" id="PS51186">
    <property type="entry name" value="GNAT"/>
    <property type="match status" value="1"/>
</dbReference>
<dbReference type="Pfam" id="PF00583">
    <property type="entry name" value="Acetyltransf_1"/>
    <property type="match status" value="1"/>
</dbReference>
<gene>
    <name evidence="2" type="ORF">AZI86_13760</name>
</gene>
<dbReference type="GO" id="GO:0016747">
    <property type="term" value="F:acyltransferase activity, transferring groups other than amino-acyl groups"/>
    <property type="evidence" value="ECO:0007669"/>
    <property type="project" value="InterPro"/>
</dbReference>
<dbReference type="CDD" id="cd04301">
    <property type="entry name" value="NAT_SF"/>
    <property type="match status" value="1"/>
</dbReference>
<reference evidence="2 3" key="1">
    <citation type="submission" date="2016-03" db="EMBL/GenBank/DDBJ databases">
        <authorList>
            <person name="Ploux O."/>
        </authorList>
    </citation>
    <scope>NUCLEOTIDE SEQUENCE [LARGE SCALE GENOMIC DNA]</scope>
    <source>
        <strain evidence="2 3">R0</strain>
    </source>
</reference>
<dbReference type="PANTHER" id="PTHR43415">
    <property type="entry name" value="SPERMIDINE N(1)-ACETYLTRANSFERASE"/>
    <property type="match status" value="1"/>
</dbReference>